<feature type="chain" id="PRO_5040292813" evidence="2">
    <location>
        <begin position="17"/>
        <end position="273"/>
    </location>
</feature>
<dbReference type="OrthoDB" id="5979082at2759"/>
<feature type="signal peptide" evidence="2">
    <location>
        <begin position="1"/>
        <end position="16"/>
    </location>
</feature>
<keyword evidence="4" id="KW-1185">Reference proteome</keyword>
<dbReference type="Proteomes" id="UP001152747">
    <property type="component" value="Unassembled WGS sequence"/>
</dbReference>
<sequence>MILLFGILWFLPSFYFAPIKRNEHSDCFFDTARFSNFETIERKPQFKVKALHSGEMKQMEDIFKLKVNDLFGARNPVELMSSVGMIEESEKGQLIKDVMKEIEKSVEVDDVQLPEGWSLKTRKASGRFPQSVVELLNKLFDDGITRGNKYSPEETQQIMRQARHPDRTLMYSSDELLTTRQIASFYARLASQREKEASGKKRSKRSLEQSSCETNDEDIDMYSPEFENSYRYEDYYGGLDDQLRKLIIEELEEYFEDFDKLKQNTKKAKHSNV</sequence>
<accession>A0A9P1J4C4</accession>
<keyword evidence="2" id="KW-0732">Signal</keyword>
<evidence type="ECO:0000313" key="3">
    <source>
        <dbReference type="EMBL" id="CAI5456693.1"/>
    </source>
</evidence>
<dbReference type="PANTHER" id="PTHR33845:SF1">
    <property type="entry name" value="C2H2-TYPE DOMAIN-CONTAINING PROTEIN"/>
    <property type="match status" value="1"/>
</dbReference>
<gene>
    <name evidence="3" type="ORF">CAMP_LOCUS19330</name>
</gene>
<comment type="caution">
    <text evidence="3">The sequence shown here is derived from an EMBL/GenBank/DDBJ whole genome shotgun (WGS) entry which is preliminary data.</text>
</comment>
<name>A0A9P1J4C4_9PELO</name>
<evidence type="ECO:0000256" key="1">
    <source>
        <dbReference type="SAM" id="MobiDB-lite"/>
    </source>
</evidence>
<proteinExistence type="predicted"/>
<evidence type="ECO:0000256" key="2">
    <source>
        <dbReference type="SAM" id="SignalP"/>
    </source>
</evidence>
<protein>
    <submittedName>
        <fullName evidence="3">Uncharacterized protein</fullName>
    </submittedName>
</protein>
<dbReference type="AlphaFoldDB" id="A0A9P1J4C4"/>
<organism evidence="3 4">
    <name type="scientific">Caenorhabditis angaria</name>
    <dbReference type="NCBI Taxonomy" id="860376"/>
    <lineage>
        <taxon>Eukaryota</taxon>
        <taxon>Metazoa</taxon>
        <taxon>Ecdysozoa</taxon>
        <taxon>Nematoda</taxon>
        <taxon>Chromadorea</taxon>
        <taxon>Rhabditida</taxon>
        <taxon>Rhabditina</taxon>
        <taxon>Rhabditomorpha</taxon>
        <taxon>Rhabditoidea</taxon>
        <taxon>Rhabditidae</taxon>
        <taxon>Peloderinae</taxon>
        <taxon>Caenorhabditis</taxon>
    </lineage>
</organism>
<feature type="region of interest" description="Disordered" evidence="1">
    <location>
        <begin position="196"/>
        <end position="220"/>
    </location>
</feature>
<dbReference type="PANTHER" id="PTHR33845">
    <property type="entry name" value="C2H2-TYPE DOMAIN-CONTAINING PROTEIN"/>
    <property type="match status" value="1"/>
</dbReference>
<dbReference type="EMBL" id="CANHGI010000006">
    <property type="protein sequence ID" value="CAI5456693.1"/>
    <property type="molecule type" value="Genomic_DNA"/>
</dbReference>
<evidence type="ECO:0000313" key="4">
    <source>
        <dbReference type="Proteomes" id="UP001152747"/>
    </source>
</evidence>
<reference evidence="3" key="1">
    <citation type="submission" date="2022-11" db="EMBL/GenBank/DDBJ databases">
        <authorList>
            <person name="Kikuchi T."/>
        </authorList>
    </citation>
    <scope>NUCLEOTIDE SEQUENCE</scope>
    <source>
        <strain evidence="3">PS1010</strain>
    </source>
</reference>